<evidence type="ECO:0008006" key="3">
    <source>
        <dbReference type="Google" id="ProtNLM"/>
    </source>
</evidence>
<dbReference type="Proteomes" id="UP001227230">
    <property type="component" value="Chromosome 19"/>
</dbReference>
<dbReference type="PANTHER" id="PTHR34121:SF1">
    <property type="entry name" value="FILAMIN-A-INTERACTING PROTEIN 1"/>
    <property type="match status" value="1"/>
</dbReference>
<sequence length="307" mass="34955">MDWPTVVTYRGLVSAQPHRSEIIKDLFRVKEDPKTGVVHAGMISELLLSFKSSTGLKPLRIIFFSPLYLLLEERHHKRETLDTLHGFLISLFSWEAATVAFKSFPRLAMKDKEGFKFKLLCGRDKTETPEQEDELSRSLASCRVKGVVVPTWINFLEDTWTLQRAYTVHNENQINYVMVGNGKKIPISHYGNSLLSFSSSPLKLNNILHAPALSNKIISVSKLCADNTTFVEFYHDFFLVKDQVSKKVLLQGQLVNGLYQVSEASKPPISSLSKVFLFSTQETNLWHHRLGHFSRCVPTQLARLAFD</sequence>
<dbReference type="InterPro" id="IPR036397">
    <property type="entry name" value="RNaseH_sf"/>
</dbReference>
<name>A0ABY9E204_VITVI</name>
<evidence type="ECO:0000313" key="1">
    <source>
        <dbReference type="EMBL" id="WKA13352.1"/>
    </source>
</evidence>
<proteinExistence type="predicted"/>
<dbReference type="PANTHER" id="PTHR34121">
    <property type="entry name" value="MYOSIN-11"/>
    <property type="match status" value="1"/>
</dbReference>
<accession>A0ABY9E204</accession>
<protein>
    <recommendedName>
        <fullName evidence="3">GAG-pre-integrase domain-containing protein</fullName>
    </recommendedName>
</protein>
<dbReference type="EMBL" id="CP126666">
    <property type="protein sequence ID" value="WKA13352.1"/>
    <property type="molecule type" value="Genomic_DNA"/>
</dbReference>
<keyword evidence="2" id="KW-1185">Reference proteome</keyword>
<gene>
    <name evidence="1" type="ORF">VitviT2T_030658</name>
</gene>
<organism evidence="1 2">
    <name type="scientific">Vitis vinifera</name>
    <name type="common">Grape</name>
    <dbReference type="NCBI Taxonomy" id="29760"/>
    <lineage>
        <taxon>Eukaryota</taxon>
        <taxon>Viridiplantae</taxon>
        <taxon>Streptophyta</taxon>
        <taxon>Embryophyta</taxon>
        <taxon>Tracheophyta</taxon>
        <taxon>Spermatophyta</taxon>
        <taxon>Magnoliopsida</taxon>
        <taxon>eudicotyledons</taxon>
        <taxon>Gunneridae</taxon>
        <taxon>Pentapetalae</taxon>
        <taxon>rosids</taxon>
        <taxon>Vitales</taxon>
        <taxon>Vitaceae</taxon>
        <taxon>Viteae</taxon>
        <taxon>Vitis</taxon>
    </lineage>
</organism>
<dbReference type="Gene3D" id="3.30.420.10">
    <property type="entry name" value="Ribonuclease H-like superfamily/Ribonuclease H"/>
    <property type="match status" value="1"/>
</dbReference>
<reference evidence="1 2" key="1">
    <citation type="journal article" date="2023" name="Hortic Res">
        <title>The complete reference genome for grapevine (Vitis vinifera L.) genetics and breeding.</title>
        <authorList>
            <person name="Shi X."/>
            <person name="Cao S."/>
            <person name="Wang X."/>
            <person name="Huang S."/>
            <person name="Wang Y."/>
            <person name="Liu Z."/>
            <person name="Liu W."/>
            <person name="Leng X."/>
            <person name="Peng Y."/>
            <person name="Wang N."/>
            <person name="Wang Y."/>
            <person name="Ma Z."/>
            <person name="Xu X."/>
            <person name="Zhang F."/>
            <person name="Xue H."/>
            <person name="Zhong H."/>
            <person name="Wang Y."/>
            <person name="Zhang K."/>
            <person name="Velt A."/>
            <person name="Avia K."/>
            <person name="Holtgrawe D."/>
            <person name="Grimplet J."/>
            <person name="Matus J.T."/>
            <person name="Ware D."/>
            <person name="Wu X."/>
            <person name="Wang H."/>
            <person name="Liu C."/>
            <person name="Fang Y."/>
            <person name="Rustenholz C."/>
            <person name="Cheng Z."/>
            <person name="Xiao H."/>
            <person name="Zhou Y."/>
        </authorList>
    </citation>
    <scope>NUCLEOTIDE SEQUENCE [LARGE SCALE GENOMIC DNA]</scope>
    <source>
        <strain evidence="2">cv. Pinot noir / PN40024</strain>
        <tissue evidence="1">Leaf</tissue>
    </source>
</reference>
<evidence type="ECO:0000313" key="2">
    <source>
        <dbReference type="Proteomes" id="UP001227230"/>
    </source>
</evidence>